<dbReference type="EMBL" id="JTHE03000013">
    <property type="protein sequence ID" value="MCM1981602.1"/>
    <property type="molecule type" value="Genomic_DNA"/>
</dbReference>
<accession>A0ABD4SYR5</accession>
<reference evidence="2 3" key="1">
    <citation type="journal article" date="2015" name="Genome Announc.">
        <title>Draft Genome Sequence of Filamentous Marine Cyanobacterium Lyngbya confervoides Strain BDU141951.</title>
        <authorList>
            <person name="Chandrababunaidu M.M."/>
            <person name="Sen D."/>
            <person name="Tripathy S."/>
        </authorList>
    </citation>
    <scope>NUCLEOTIDE SEQUENCE [LARGE SCALE GENOMIC DNA]</scope>
    <source>
        <strain evidence="2 3">BDU141951</strain>
    </source>
</reference>
<name>A0ABD4SYR5_9CYAN</name>
<evidence type="ECO:0000313" key="2">
    <source>
        <dbReference type="EMBL" id="MCM1981602.1"/>
    </source>
</evidence>
<comment type="caution">
    <text evidence="2">The sequence shown here is derived from an EMBL/GenBank/DDBJ whole genome shotgun (WGS) entry which is preliminary data.</text>
</comment>
<evidence type="ECO:0008006" key="4">
    <source>
        <dbReference type="Google" id="ProtNLM"/>
    </source>
</evidence>
<keyword evidence="3" id="KW-1185">Reference proteome</keyword>
<feature type="chain" id="PRO_5044839423" description="DUF3122 domain-containing protein" evidence="1">
    <location>
        <begin position="18"/>
        <end position="238"/>
    </location>
</feature>
<organism evidence="2 3">
    <name type="scientific">Lyngbya confervoides BDU141951</name>
    <dbReference type="NCBI Taxonomy" id="1574623"/>
    <lineage>
        <taxon>Bacteria</taxon>
        <taxon>Bacillati</taxon>
        <taxon>Cyanobacteriota</taxon>
        <taxon>Cyanophyceae</taxon>
        <taxon>Oscillatoriophycideae</taxon>
        <taxon>Oscillatoriales</taxon>
        <taxon>Microcoleaceae</taxon>
        <taxon>Lyngbya</taxon>
    </lineage>
</organism>
<dbReference type="RefSeq" id="WP_166279345.1">
    <property type="nucleotide sequence ID" value="NZ_JTHE03000013.1"/>
</dbReference>
<feature type="signal peptide" evidence="1">
    <location>
        <begin position="1"/>
        <end position="17"/>
    </location>
</feature>
<evidence type="ECO:0000256" key="1">
    <source>
        <dbReference type="SAM" id="SignalP"/>
    </source>
</evidence>
<keyword evidence="1" id="KW-0732">Signal</keyword>
<dbReference type="AlphaFoldDB" id="A0ABD4SYR5"/>
<dbReference type="Proteomes" id="UP000031561">
    <property type="component" value="Unassembled WGS sequence"/>
</dbReference>
<proteinExistence type="predicted"/>
<sequence>MKRSRLGLSLLTVGCFAATVRVLTFPAPALLHSSALLPDALRLASWSRQGGAPLPRVEAKENYDVVIQGRQYHFQRGSTQLTLQVRYLINTDANLAALSRKLELDEGDRLGSQPLEQVQHHPQLGWYRRVLQTPEKIVLDTCLNPQGPNTVTPQQFLNNRLVHDLNLPQIGRWLIGTHQALDKRCLWSRLLVRSTSPDGASLPAPDQLIPLWETLNAQIHEVFNHPLQPFNLSQEPFN</sequence>
<evidence type="ECO:0000313" key="3">
    <source>
        <dbReference type="Proteomes" id="UP000031561"/>
    </source>
</evidence>
<gene>
    <name evidence="2" type="ORF">QQ91_0001990</name>
</gene>
<protein>
    <recommendedName>
        <fullName evidence="4">DUF3122 domain-containing protein</fullName>
    </recommendedName>
</protein>